<protein>
    <submittedName>
        <fullName evidence="2">RNase H-like HicB family nuclease</fullName>
    </submittedName>
</protein>
<evidence type="ECO:0000259" key="1">
    <source>
        <dbReference type="Pfam" id="PF15919"/>
    </source>
</evidence>
<keyword evidence="3" id="KW-1185">Reference proteome</keyword>
<dbReference type="InterPro" id="IPR035069">
    <property type="entry name" value="TTHA1013/TTHA0281-like"/>
</dbReference>
<dbReference type="SUPFAM" id="SSF143100">
    <property type="entry name" value="TTHA1013/TTHA0281-like"/>
    <property type="match status" value="1"/>
</dbReference>
<gene>
    <name evidence="2" type="ORF">J2851_005103</name>
</gene>
<dbReference type="Pfam" id="PF15919">
    <property type="entry name" value="HicB_lk_antitox"/>
    <property type="match status" value="1"/>
</dbReference>
<dbReference type="Proteomes" id="UP000781958">
    <property type="component" value="Unassembled WGS sequence"/>
</dbReference>
<dbReference type="Gene3D" id="3.30.160.250">
    <property type="match status" value="1"/>
</dbReference>
<evidence type="ECO:0000313" key="2">
    <source>
        <dbReference type="EMBL" id="MBP2295298.1"/>
    </source>
</evidence>
<accession>A0ABS4ST72</accession>
<name>A0ABS4ST72_9PROT</name>
<sequence length="91" mass="9574">MNTARDANQDATWDATWDASAYPVIVRPLAPEQGVGYTAEVPDLPGCTAGGTSPAEATAAARDAIIAWVAEARRTGQPVPPPSERLREVTQ</sequence>
<evidence type="ECO:0000313" key="3">
    <source>
        <dbReference type="Proteomes" id="UP000781958"/>
    </source>
</evidence>
<dbReference type="RefSeq" id="WP_209769747.1">
    <property type="nucleotide sequence ID" value="NZ_JAGINP010000021.1"/>
</dbReference>
<reference evidence="2 3" key="1">
    <citation type="submission" date="2021-03" db="EMBL/GenBank/DDBJ databases">
        <title>Genomic Encyclopedia of Type Strains, Phase III (KMG-III): the genomes of soil and plant-associated and newly described type strains.</title>
        <authorList>
            <person name="Whitman W."/>
        </authorList>
    </citation>
    <scope>NUCLEOTIDE SEQUENCE [LARGE SCALE GENOMIC DNA]</scope>
    <source>
        <strain evidence="2 3">IMMIB AFH-6</strain>
    </source>
</reference>
<organism evidence="2 3">
    <name type="scientific">Azospirillum rugosum</name>
    <dbReference type="NCBI Taxonomy" id="416170"/>
    <lineage>
        <taxon>Bacteria</taxon>
        <taxon>Pseudomonadati</taxon>
        <taxon>Pseudomonadota</taxon>
        <taxon>Alphaproteobacteria</taxon>
        <taxon>Rhodospirillales</taxon>
        <taxon>Azospirillaceae</taxon>
        <taxon>Azospirillum</taxon>
    </lineage>
</organism>
<feature type="domain" description="HicB-like antitoxin of toxin-antitoxin system" evidence="1">
    <location>
        <begin position="22"/>
        <end position="84"/>
    </location>
</feature>
<comment type="caution">
    <text evidence="2">The sequence shown here is derived from an EMBL/GenBank/DDBJ whole genome shotgun (WGS) entry which is preliminary data.</text>
</comment>
<dbReference type="InterPro" id="IPR031807">
    <property type="entry name" value="HicB-like"/>
</dbReference>
<proteinExistence type="predicted"/>
<dbReference type="EMBL" id="JAGINP010000021">
    <property type="protein sequence ID" value="MBP2295298.1"/>
    <property type="molecule type" value="Genomic_DNA"/>
</dbReference>